<dbReference type="PROSITE" id="PS51462">
    <property type="entry name" value="NUDIX"/>
    <property type="match status" value="1"/>
</dbReference>
<keyword evidence="4" id="KW-1185">Reference proteome</keyword>
<dbReference type="InterPro" id="IPR000086">
    <property type="entry name" value="NUDIX_hydrolase_dom"/>
</dbReference>
<proteinExistence type="predicted"/>
<dbReference type="OrthoDB" id="9816289at2"/>
<dbReference type="PANTHER" id="PTHR21340">
    <property type="entry name" value="DIADENOSINE 5,5-P1,P4-TETRAPHOSPHATE PYROPHOSPHOHYDROLASE MUTT"/>
    <property type="match status" value="1"/>
</dbReference>
<dbReference type="InterPro" id="IPR051325">
    <property type="entry name" value="Nudix_hydrolase_domain"/>
</dbReference>
<dbReference type="RefSeq" id="WP_127198130.1">
    <property type="nucleotide sequence ID" value="NZ_RZNX01000001.1"/>
</dbReference>
<name>A0A433XQT8_9BACL</name>
<gene>
    <name evidence="3" type="ORF">EJP77_05570</name>
</gene>
<dbReference type="InterPro" id="IPR020084">
    <property type="entry name" value="NUDIX_hydrolase_CS"/>
</dbReference>
<dbReference type="InterPro" id="IPR015797">
    <property type="entry name" value="NUDIX_hydrolase-like_dom_sf"/>
</dbReference>
<dbReference type="Proteomes" id="UP000272464">
    <property type="component" value="Unassembled WGS sequence"/>
</dbReference>
<dbReference type="GO" id="GO:0006167">
    <property type="term" value="P:AMP biosynthetic process"/>
    <property type="evidence" value="ECO:0007669"/>
    <property type="project" value="TreeGrafter"/>
</dbReference>
<dbReference type="AlphaFoldDB" id="A0A433XQT8"/>
<dbReference type="Gene3D" id="3.90.79.10">
    <property type="entry name" value="Nucleoside Triphosphate Pyrophosphohydrolase"/>
    <property type="match status" value="1"/>
</dbReference>
<protein>
    <submittedName>
        <fullName evidence="3">NUDIX domain-containing protein</fullName>
    </submittedName>
</protein>
<evidence type="ECO:0000313" key="4">
    <source>
        <dbReference type="Proteomes" id="UP000272464"/>
    </source>
</evidence>
<evidence type="ECO:0000256" key="1">
    <source>
        <dbReference type="ARBA" id="ARBA00022801"/>
    </source>
</evidence>
<feature type="domain" description="Nudix hydrolase" evidence="2">
    <location>
        <begin position="3"/>
        <end position="138"/>
    </location>
</feature>
<evidence type="ECO:0000313" key="3">
    <source>
        <dbReference type="EMBL" id="RUT36440.1"/>
    </source>
</evidence>
<organism evidence="3 4">
    <name type="scientific">Paenibacillus zeisoli</name>
    <dbReference type="NCBI Taxonomy" id="2496267"/>
    <lineage>
        <taxon>Bacteria</taxon>
        <taxon>Bacillati</taxon>
        <taxon>Bacillota</taxon>
        <taxon>Bacilli</taxon>
        <taxon>Bacillales</taxon>
        <taxon>Paenibacillaceae</taxon>
        <taxon>Paenibacillus</taxon>
    </lineage>
</organism>
<accession>A0A433XQT8</accession>
<dbReference type="Pfam" id="PF00293">
    <property type="entry name" value="NUDIX"/>
    <property type="match status" value="1"/>
</dbReference>
<dbReference type="PANTHER" id="PTHR21340:SF0">
    <property type="entry name" value="BIS(5'-NUCLEOSYL)-TETRAPHOSPHATASE [ASYMMETRICAL]"/>
    <property type="match status" value="1"/>
</dbReference>
<dbReference type="CDD" id="cd03673">
    <property type="entry name" value="NUDIX_Ap6A_hydrolase"/>
    <property type="match status" value="1"/>
</dbReference>
<dbReference type="GO" id="GO:0006754">
    <property type="term" value="P:ATP biosynthetic process"/>
    <property type="evidence" value="ECO:0007669"/>
    <property type="project" value="TreeGrafter"/>
</dbReference>
<comment type="caution">
    <text evidence="3">The sequence shown here is derived from an EMBL/GenBank/DDBJ whole genome shotgun (WGS) entry which is preliminary data.</text>
</comment>
<dbReference type="SUPFAM" id="SSF55811">
    <property type="entry name" value="Nudix"/>
    <property type="match status" value="1"/>
</dbReference>
<sequence>MSFKEISAGGIVYRHVQNQLQIQLITDRYGKISFAKGKREPGETIEETALREIVEETGVTGRIVQPIDIIAYTYQHPQHGNVDKEVHYYLVESVSGDLRAQVEEIRGVAWYEPKEAWEKQQKSGYDNNDFILEKGLKLLGLEV</sequence>
<dbReference type="GO" id="GO:0004081">
    <property type="term" value="F:bis(5'-nucleosyl)-tetraphosphatase (asymmetrical) activity"/>
    <property type="evidence" value="ECO:0007669"/>
    <property type="project" value="TreeGrafter"/>
</dbReference>
<dbReference type="EMBL" id="RZNX01000001">
    <property type="protein sequence ID" value="RUT36440.1"/>
    <property type="molecule type" value="Genomic_DNA"/>
</dbReference>
<reference evidence="3 4" key="1">
    <citation type="submission" date="2018-12" db="EMBL/GenBank/DDBJ databases">
        <authorList>
            <person name="Sun L."/>
            <person name="Chen Z."/>
        </authorList>
    </citation>
    <scope>NUCLEOTIDE SEQUENCE [LARGE SCALE GENOMIC DNA]</scope>
    <source>
        <strain evidence="3 4">3-5-3</strain>
    </source>
</reference>
<dbReference type="PROSITE" id="PS00893">
    <property type="entry name" value="NUDIX_BOX"/>
    <property type="match status" value="1"/>
</dbReference>
<evidence type="ECO:0000259" key="2">
    <source>
        <dbReference type="PROSITE" id="PS51462"/>
    </source>
</evidence>
<keyword evidence="1" id="KW-0378">Hydrolase</keyword>